<keyword evidence="2" id="KW-1185">Reference proteome</keyword>
<dbReference type="PANTHER" id="PTHR40051">
    <property type="entry name" value="IG HYPOTHETICAL 15966"/>
    <property type="match status" value="1"/>
</dbReference>
<organism evidence="1 2">
    <name type="scientific">Lentibacillus amyloliquefaciens</name>
    <dbReference type="NCBI Taxonomy" id="1472767"/>
    <lineage>
        <taxon>Bacteria</taxon>
        <taxon>Bacillati</taxon>
        <taxon>Bacillota</taxon>
        <taxon>Bacilli</taxon>
        <taxon>Bacillales</taxon>
        <taxon>Bacillaceae</taxon>
        <taxon>Lentibacillus</taxon>
    </lineage>
</organism>
<accession>A0A0U3W5S3</accession>
<sequence>MSDVNDRGTKKWTALMMPEHEEMLRKWWAAQDYKEKPILDEQQKEEINARLQAAFHNSLPVEVTYYNRGEFLTAKGKLLNISPFKLMLEDNFAIELQNVLDVSIDE</sequence>
<protein>
    <recommendedName>
        <fullName evidence="3">YolD-like family protein</fullName>
    </recommendedName>
</protein>
<dbReference type="Pfam" id="PF08863">
    <property type="entry name" value="YolD"/>
    <property type="match status" value="1"/>
</dbReference>
<dbReference type="OrthoDB" id="1644322at2"/>
<dbReference type="EMBL" id="CP013862">
    <property type="protein sequence ID" value="ALX48512.1"/>
    <property type="molecule type" value="Genomic_DNA"/>
</dbReference>
<proteinExistence type="predicted"/>
<name>A0A0U3W5S3_9BACI</name>
<gene>
    <name evidence="1" type="ORF">AOX59_07755</name>
</gene>
<dbReference type="Proteomes" id="UP000050331">
    <property type="component" value="Chromosome"/>
</dbReference>
<dbReference type="PANTHER" id="PTHR40051:SF1">
    <property type="entry name" value="YOLD-LIKE FAMILY PROTEIN"/>
    <property type="match status" value="1"/>
</dbReference>
<dbReference type="InterPro" id="IPR014962">
    <property type="entry name" value="YolD"/>
</dbReference>
<evidence type="ECO:0008006" key="3">
    <source>
        <dbReference type="Google" id="ProtNLM"/>
    </source>
</evidence>
<dbReference type="KEGG" id="lao:AOX59_07755"/>
<dbReference type="RefSeq" id="WP_068444204.1">
    <property type="nucleotide sequence ID" value="NZ_CP013862.1"/>
</dbReference>
<dbReference type="STRING" id="1472767.AOX59_07755"/>
<evidence type="ECO:0000313" key="2">
    <source>
        <dbReference type="Proteomes" id="UP000050331"/>
    </source>
</evidence>
<evidence type="ECO:0000313" key="1">
    <source>
        <dbReference type="EMBL" id="ALX48512.1"/>
    </source>
</evidence>
<dbReference type="AlphaFoldDB" id="A0A0U3W5S3"/>
<reference evidence="1 2" key="1">
    <citation type="submission" date="2016-01" db="EMBL/GenBank/DDBJ databases">
        <title>Complete genome sequence of strain Lentibacillus amyloliquefaciens LAM0015T isolated from saline sediment.</title>
        <authorList>
            <person name="Wang J.-L."/>
            <person name="He M.-X."/>
        </authorList>
    </citation>
    <scope>NUCLEOTIDE SEQUENCE [LARGE SCALE GENOMIC DNA]</scope>
    <source>
        <strain evidence="1 2">LAM0015</strain>
    </source>
</reference>